<dbReference type="AlphaFoldDB" id="A0A417XS48"/>
<reference evidence="1 2" key="1">
    <citation type="submission" date="2018-09" db="EMBL/GenBank/DDBJ databases">
        <title>Genome sequencing of Nocardioides immobilis CCTCC AB 2017083 for comparison to Nocardioides silvaticus.</title>
        <authorList>
            <person name="Li C."/>
            <person name="Wang G."/>
        </authorList>
    </citation>
    <scope>NUCLEOTIDE SEQUENCE [LARGE SCALE GENOMIC DNA]</scope>
    <source>
        <strain evidence="1 2">CCTCC AB 2017083</strain>
    </source>
</reference>
<dbReference type="OrthoDB" id="4743333at2"/>
<organism evidence="1 2">
    <name type="scientific">Nocardioides immobilis</name>
    <dbReference type="NCBI Taxonomy" id="2049295"/>
    <lineage>
        <taxon>Bacteria</taxon>
        <taxon>Bacillati</taxon>
        <taxon>Actinomycetota</taxon>
        <taxon>Actinomycetes</taxon>
        <taxon>Propionibacteriales</taxon>
        <taxon>Nocardioidaceae</taxon>
        <taxon>Nocardioides</taxon>
    </lineage>
</organism>
<protein>
    <submittedName>
        <fullName evidence="1">Uncharacterized protein</fullName>
    </submittedName>
</protein>
<sequence>MEFEQPVDAGPMPDGSRLTWTPEAPSYRLEFIGVITGKASADLADLVSGLDELDPLALRGVDWEMAAFCCHHCQLNYCSKCWSTWVEFDDGFYDCTRGRCPRNHEQTLDD</sequence>
<dbReference type="Proteomes" id="UP000283644">
    <property type="component" value="Unassembled WGS sequence"/>
</dbReference>
<keyword evidence="2" id="KW-1185">Reference proteome</keyword>
<dbReference type="RefSeq" id="WP_118929248.1">
    <property type="nucleotide sequence ID" value="NZ_QXGH01000071.1"/>
</dbReference>
<evidence type="ECO:0000313" key="2">
    <source>
        <dbReference type="Proteomes" id="UP000283644"/>
    </source>
</evidence>
<evidence type="ECO:0000313" key="1">
    <source>
        <dbReference type="EMBL" id="RHW22398.1"/>
    </source>
</evidence>
<proteinExistence type="predicted"/>
<dbReference type="EMBL" id="QXGH01000071">
    <property type="protein sequence ID" value="RHW22398.1"/>
    <property type="molecule type" value="Genomic_DNA"/>
</dbReference>
<name>A0A417XS48_9ACTN</name>
<accession>A0A417XS48</accession>
<comment type="caution">
    <text evidence="1">The sequence shown here is derived from an EMBL/GenBank/DDBJ whole genome shotgun (WGS) entry which is preliminary data.</text>
</comment>
<gene>
    <name evidence="1" type="ORF">D0Z08_31585</name>
</gene>